<dbReference type="EMBL" id="AGRW01000055">
    <property type="protein sequence ID" value="EIC00459.1"/>
    <property type="molecule type" value="Genomic_DNA"/>
</dbReference>
<dbReference type="RefSeq" id="WP_002706645.1">
    <property type="nucleotide sequence ID" value="NZ_AGRW01000055.1"/>
</dbReference>
<keyword evidence="1" id="KW-0472">Membrane</keyword>
<name>H7EPQ8_9SPIR</name>
<dbReference type="AlphaFoldDB" id="H7EPQ8"/>
<sequence>MLFVKIIVAVIAIALILISIAAPNDGKIDVPFFFELGIFPGVACIPLDIALWGNFRVLFIISIILLAISIVGIIVAYIINKISVAKIKAIKAKVLDLGVLTSETMESIPLDLLYSANFFISGSLGFIKYDSSKPALSVDLKSLENMIVIGSDTKGKLMAANNGMVEILFETARKSCTLYFKTFEHGEDAEYLLCKKDGSLILSDRKITLDNEEYKVVPLFPPKYEKLLWENRIQNFTNQDIANKVHDDIENCTVFGWEELIFYPPTLQYEWD</sequence>
<accession>H7EPQ8</accession>
<keyword evidence="1" id="KW-1133">Transmembrane helix</keyword>
<dbReference type="PATRIC" id="fig|907348.3.peg.2976"/>
<organism evidence="2 3">
    <name type="scientific">Treponema saccharophilum DSM 2985</name>
    <dbReference type="NCBI Taxonomy" id="907348"/>
    <lineage>
        <taxon>Bacteria</taxon>
        <taxon>Pseudomonadati</taxon>
        <taxon>Spirochaetota</taxon>
        <taxon>Spirochaetia</taxon>
        <taxon>Spirochaetales</taxon>
        <taxon>Treponemataceae</taxon>
        <taxon>Treponema</taxon>
    </lineage>
</organism>
<dbReference type="STRING" id="907348.TresaDRAFT_0553"/>
<feature type="transmembrane region" description="Helical" evidence="1">
    <location>
        <begin position="58"/>
        <end position="79"/>
    </location>
</feature>
<keyword evidence="3" id="KW-1185">Reference proteome</keyword>
<comment type="caution">
    <text evidence="2">The sequence shown here is derived from an EMBL/GenBank/DDBJ whole genome shotgun (WGS) entry which is preliminary data.</text>
</comment>
<proteinExistence type="predicted"/>
<evidence type="ECO:0000313" key="3">
    <source>
        <dbReference type="Proteomes" id="UP000003571"/>
    </source>
</evidence>
<evidence type="ECO:0000313" key="2">
    <source>
        <dbReference type="EMBL" id="EIC00459.1"/>
    </source>
</evidence>
<gene>
    <name evidence="2" type="ORF">TresaDRAFT_0553</name>
</gene>
<reference evidence="2 3" key="1">
    <citation type="submission" date="2011-09" db="EMBL/GenBank/DDBJ databases">
        <title>The draft genome of Treponema saccharophilum DSM 2985.</title>
        <authorList>
            <consortium name="US DOE Joint Genome Institute (JGI-PGF)"/>
            <person name="Lucas S."/>
            <person name="Copeland A."/>
            <person name="Lapidus A."/>
            <person name="Glavina del Rio T."/>
            <person name="Dalin E."/>
            <person name="Tice H."/>
            <person name="Bruce D."/>
            <person name="Goodwin L."/>
            <person name="Pitluck S."/>
            <person name="Peters L."/>
            <person name="Kyrpides N."/>
            <person name="Mavromatis K."/>
            <person name="Ivanova N."/>
            <person name="Markowitz V."/>
            <person name="Cheng J.-F."/>
            <person name="Hugenholtz P."/>
            <person name="Woyke T."/>
            <person name="Wu D."/>
            <person name="Gronow S."/>
            <person name="Wellnitz S."/>
            <person name="Brambilla E."/>
            <person name="Klenk H.-P."/>
            <person name="Eisen J.A."/>
        </authorList>
    </citation>
    <scope>NUCLEOTIDE SEQUENCE [LARGE SCALE GENOMIC DNA]</scope>
    <source>
        <strain evidence="2 3">DSM 2985</strain>
    </source>
</reference>
<protein>
    <submittedName>
        <fullName evidence="2">Uncharacterized protein</fullName>
    </submittedName>
</protein>
<evidence type="ECO:0000256" key="1">
    <source>
        <dbReference type="SAM" id="Phobius"/>
    </source>
</evidence>
<keyword evidence="1" id="KW-0812">Transmembrane</keyword>
<feature type="transmembrane region" description="Helical" evidence="1">
    <location>
        <begin position="31"/>
        <end position="51"/>
    </location>
</feature>
<dbReference type="Proteomes" id="UP000003571">
    <property type="component" value="Unassembled WGS sequence"/>
</dbReference>